<dbReference type="eggNOG" id="COG2755">
    <property type="taxonomic scope" value="Bacteria"/>
</dbReference>
<gene>
    <name evidence="3" type="ordered locus">Plav_1958</name>
</gene>
<accession>A7HUJ0</accession>
<feature type="domain" description="SGNH hydrolase-type esterase" evidence="2">
    <location>
        <begin position="217"/>
        <end position="384"/>
    </location>
</feature>
<protein>
    <recommendedName>
        <fullName evidence="2">SGNH hydrolase-type esterase domain-containing protein</fullName>
    </recommendedName>
</protein>
<organism evidence="3 4">
    <name type="scientific">Parvibaculum lavamentivorans (strain DS-1 / DSM 13023 / NCIMB 13966)</name>
    <dbReference type="NCBI Taxonomy" id="402881"/>
    <lineage>
        <taxon>Bacteria</taxon>
        <taxon>Pseudomonadati</taxon>
        <taxon>Pseudomonadota</taxon>
        <taxon>Alphaproteobacteria</taxon>
        <taxon>Hyphomicrobiales</taxon>
        <taxon>Parvibaculaceae</taxon>
        <taxon>Parvibaculum</taxon>
    </lineage>
</organism>
<dbReference type="Gene3D" id="3.40.50.1110">
    <property type="entry name" value="SGNH hydrolase"/>
    <property type="match status" value="1"/>
</dbReference>
<dbReference type="KEGG" id="pla:Plav_1958"/>
<evidence type="ECO:0000313" key="3">
    <source>
        <dbReference type="EMBL" id="ABS63573.1"/>
    </source>
</evidence>
<dbReference type="STRING" id="402881.Plav_1958"/>
<evidence type="ECO:0000259" key="2">
    <source>
        <dbReference type="Pfam" id="PF13472"/>
    </source>
</evidence>
<feature type="signal peptide" evidence="1">
    <location>
        <begin position="1"/>
        <end position="31"/>
    </location>
</feature>
<evidence type="ECO:0000256" key="1">
    <source>
        <dbReference type="SAM" id="SignalP"/>
    </source>
</evidence>
<dbReference type="HOGENOM" id="CLU_026695_2_0_5"/>
<keyword evidence="1" id="KW-0732">Signal</keyword>
<dbReference type="InterPro" id="IPR013830">
    <property type="entry name" value="SGNH_hydro"/>
</dbReference>
<dbReference type="GO" id="GO:0016788">
    <property type="term" value="F:hydrolase activity, acting on ester bonds"/>
    <property type="evidence" value="ECO:0007669"/>
    <property type="project" value="UniProtKB-ARBA"/>
</dbReference>
<dbReference type="SUPFAM" id="SSF52266">
    <property type="entry name" value="SGNH hydrolase"/>
    <property type="match status" value="1"/>
</dbReference>
<dbReference type="AlphaFoldDB" id="A7HUJ0"/>
<proteinExistence type="predicted"/>
<feature type="chain" id="PRO_5002709665" description="SGNH hydrolase-type esterase domain-containing protein" evidence="1">
    <location>
        <begin position="32"/>
        <end position="412"/>
    </location>
</feature>
<dbReference type="Gene3D" id="2.60.120.1360">
    <property type="match status" value="1"/>
</dbReference>
<keyword evidence="4" id="KW-1185">Reference proteome</keyword>
<reference evidence="3 4" key="1">
    <citation type="journal article" date="2011" name="Stand. Genomic Sci.">
        <title>Complete genome sequence of Parvibaculum lavamentivorans type strain (DS-1(T)).</title>
        <authorList>
            <person name="Schleheck D."/>
            <person name="Weiss M."/>
            <person name="Pitluck S."/>
            <person name="Bruce D."/>
            <person name="Land M.L."/>
            <person name="Han S."/>
            <person name="Saunders E."/>
            <person name="Tapia R."/>
            <person name="Detter C."/>
            <person name="Brettin T."/>
            <person name="Han J."/>
            <person name="Woyke T."/>
            <person name="Goodwin L."/>
            <person name="Pennacchio L."/>
            <person name="Nolan M."/>
            <person name="Cook A.M."/>
            <person name="Kjelleberg S."/>
            <person name="Thomas T."/>
        </authorList>
    </citation>
    <scope>NUCLEOTIDE SEQUENCE [LARGE SCALE GENOMIC DNA]</scope>
    <source>
        <strain evidence="4">DS-1 / DSM 13023 / NCIMB 13966</strain>
    </source>
</reference>
<dbReference type="Pfam" id="PF13472">
    <property type="entry name" value="Lipase_GDSL_2"/>
    <property type="match status" value="1"/>
</dbReference>
<sequence length="412" mass="43656">MARQTSRKRAARCVPRFALAVFAAFVTPLQAAECENSPRGLEQFHSAIRDIEAGERSRPLTILHLGDSHISLDTFTRGLRTRWEERFGSAGRGLMPGVPFQYYAPDGFNLAMTGPWSIASSLPADASGPFGLQGFRASAETSDAVMTLEAAEPFSRIELELYGGPDTGAVLLKLDNAAALKLATRMAKPGLLRITVPAADARRATLRPSGSGPVHLLGWAVARKGAGVRYDSYGIVAATAAITNRWDKDIVGAQVAALKPDLVIFGYGTNEGYNNGLDVEAYSALLGGFISLMASAAPEASIALLGPFDGARRGSGEACSGGWATPPKLALLRDAQRALAEGRGGFFWDGAAAMGGRCSADDWARASPPLMYADRVHLRRKGAERLSARLWEALMTGLHGEGVCAPTKPSPD</sequence>
<evidence type="ECO:0000313" key="4">
    <source>
        <dbReference type="Proteomes" id="UP000006377"/>
    </source>
</evidence>
<dbReference type="EMBL" id="CP000774">
    <property type="protein sequence ID" value="ABS63573.1"/>
    <property type="molecule type" value="Genomic_DNA"/>
</dbReference>
<name>A7HUJ0_PARL1</name>
<dbReference type="Proteomes" id="UP000006377">
    <property type="component" value="Chromosome"/>
</dbReference>
<dbReference type="InterPro" id="IPR036514">
    <property type="entry name" value="SGNH_hydro_sf"/>
</dbReference>